<proteinExistence type="predicted"/>
<dbReference type="EMBL" id="CM042010">
    <property type="protein sequence ID" value="KAI3781302.1"/>
    <property type="molecule type" value="Genomic_DNA"/>
</dbReference>
<protein>
    <submittedName>
        <fullName evidence="1">Uncharacterized protein</fullName>
    </submittedName>
</protein>
<reference evidence="1 2" key="2">
    <citation type="journal article" date="2022" name="Mol. Ecol. Resour.">
        <title>The genomes of chicory, endive, great burdock and yacon provide insights into Asteraceae paleo-polyploidization history and plant inulin production.</title>
        <authorList>
            <person name="Fan W."/>
            <person name="Wang S."/>
            <person name="Wang H."/>
            <person name="Wang A."/>
            <person name="Jiang F."/>
            <person name="Liu H."/>
            <person name="Zhao H."/>
            <person name="Xu D."/>
            <person name="Zhang Y."/>
        </authorList>
    </citation>
    <scope>NUCLEOTIDE SEQUENCE [LARGE SCALE GENOMIC DNA]</scope>
    <source>
        <strain evidence="2">cv. Punajuju</strain>
        <tissue evidence="1">Leaves</tissue>
    </source>
</reference>
<organism evidence="1 2">
    <name type="scientific">Cichorium intybus</name>
    <name type="common">Chicory</name>
    <dbReference type="NCBI Taxonomy" id="13427"/>
    <lineage>
        <taxon>Eukaryota</taxon>
        <taxon>Viridiplantae</taxon>
        <taxon>Streptophyta</taxon>
        <taxon>Embryophyta</taxon>
        <taxon>Tracheophyta</taxon>
        <taxon>Spermatophyta</taxon>
        <taxon>Magnoliopsida</taxon>
        <taxon>eudicotyledons</taxon>
        <taxon>Gunneridae</taxon>
        <taxon>Pentapetalae</taxon>
        <taxon>asterids</taxon>
        <taxon>campanulids</taxon>
        <taxon>Asterales</taxon>
        <taxon>Asteraceae</taxon>
        <taxon>Cichorioideae</taxon>
        <taxon>Cichorieae</taxon>
        <taxon>Cichoriinae</taxon>
        <taxon>Cichorium</taxon>
    </lineage>
</organism>
<accession>A0ACB9GEY6</accession>
<sequence>MLEIESQNPFLSIRFLFSFLSRERRRRIFLVISNCKCNSSRAVVRICAGNCRRVTAEEFGWCCSILSICFAEKGRSMLVVNSCLIFSNKEESKRCPGGTRDAEEVVAGQEAAGGRR</sequence>
<evidence type="ECO:0000313" key="2">
    <source>
        <dbReference type="Proteomes" id="UP001055811"/>
    </source>
</evidence>
<dbReference type="Proteomes" id="UP001055811">
    <property type="component" value="Linkage Group LG02"/>
</dbReference>
<gene>
    <name evidence="1" type="ORF">L2E82_11311</name>
</gene>
<name>A0ACB9GEY6_CICIN</name>
<reference evidence="2" key="1">
    <citation type="journal article" date="2022" name="Mol. Ecol. Resour.">
        <title>The genomes of chicory, endive, great burdock and yacon provide insights into Asteraceae palaeo-polyploidization history and plant inulin production.</title>
        <authorList>
            <person name="Fan W."/>
            <person name="Wang S."/>
            <person name="Wang H."/>
            <person name="Wang A."/>
            <person name="Jiang F."/>
            <person name="Liu H."/>
            <person name="Zhao H."/>
            <person name="Xu D."/>
            <person name="Zhang Y."/>
        </authorList>
    </citation>
    <scope>NUCLEOTIDE SEQUENCE [LARGE SCALE GENOMIC DNA]</scope>
    <source>
        <strain evidence="2">cv. Punajuju</strain>
    </source>
</reference>
<evidence type="ECO:0000313" key="1">
    <source>
        <dbReference type="EMBL" id="KAI3781302.1"/>
    </source>
</evidence>
<comment type="caution">
    <text evidence="1">The sequence shown here is derived from an EMBL/GenBank/DDBJ whole genome shotgun (WGS) entry which is preliminary data.</text>
</comment>
<keyword evidence="2" id="KW-1185">Reference proteome</keyword>